<feature type="active site" evidence="6">
    <location>
        <position position="92"/>
    </location>
</feature>
<dbReference type="GO" id="GO:0009003">
    <property type="term" value="F:signal peptidase activity"/>
    <property type="evidence" value="ECO:0007669"/>
    <property type="project" value="UniProtKB-EC"/>
</dbReference>
<feature type="active site" evidence="6">
    <location>
        <position position="191"/>
    </location>
</feature>
<dbReference type="InterPro" id="IPR036286">
    <property type="entry name" value="LexA/Signal_pep-like_sf"/>
</dbReference>
<evidence type="ECO:0000313" key="9">
    <source>
        <dbReference type="EMBL" id="PZX11868.1"/>
    </source>
</evidence>
<sequence>MLRPDWGWILFFCFVLLFCAWVRWPLLAMVTVGVAVLTFVPRVRAFFIKKHQQIGRIGRMICDWGFVVVVSLTIVVGLKSYFVDVFRLPSNSMEMTIGNGDMVVINKLILGPRMRPDDPDAFYRAPGFRKVRHNDLIVFNFPEGDTLLVNRYFESYYSLKRQYGDMKTPGGQTLLGKTAYKSVTRRPKYIKRVVALPGDTVEMRDGTLWVNHRKVSVPPTSVRKYVDATGRGDSLLKALNIRPYNRYLQKQTPIYELSVGQVAQHAALDSHVVPLRVPADQPDPYVFPHDFRWNVDHYGPVVVPARGMRLDVNERNILLYARLIDVYEGNELSVRGDEVLINGQVTRSYVCKMDYYWVMGDNQPHSFDSRYWGFLPANHIIGVSPLQFHVDGHE</sequence>
<proteinExistence type="inferred from homology"/>
<dbReference type="PROSITE" id="PS00761">
    <property type="entry name" value="SPASE_I_3"/>
    <property type="match status" value="1"/>
</dbReference>
<evidence type="ECO:0000256" key="3">
    <source>
        <dbReference type="ARBA" id="ARBA00013208"/>
    </source>
</evidence>
<dbReference type="GO" id="GO:0016020">
    <property type="term" value="C:membrane"/>
    <property type="evidence" value="ECO:0007669"/>
    <property type="project" value="UniProtKB-SubCell"/>
</dbReference>
<keyword evidence="7" id="KW-0812">Transmembrane</keyword>
<comment type="caution">
    <text evidence="9">The sequence shown here is derived from an EMBL/GenBank/DDBJ whole genome shotgun (WGS) entry which is preliminary data.</text>
</comment>
<dbReference type="InterPro" id="IPR019758">
    <property type="entry name" value="Pept_S26A_signal_pept_1_CS"/>
</dbReference>
<keyword evidence="7" id="KW-1133">Transmembrane helix</keyword>
<dbReference type="RefSeq" id="WP_111446828.1">
    <property type="nucleotide sequence ID" value="NZ_QKZK01000035.1"/>
</dbReference>
<evidence type="ECO:0000256" key="2">
    <source>
        <dbReference type="ARBA" id="ARBA00009370"/>
    </source>
</evidence>
<reference evidence="9 10" key="1">
    <citation type="submission" date="2018-06" db="EMBL/GenBank/DDBJ databases">
        <title>Genomic Encyclopedia of Archaeal and Bacterial Type Strains, Phase II (KMG-II): from individual species to whole genera.</title>
        <authorList>
            <person name="Goeker M."/>
        </authorList>
    </citation>
    <scope>NUCLEOTIDE SEQUENCE [LARGE SCALE GENOMIC DNA]</scope>
    <source>
        <strain evidence="9 10">DSM 6779</strain>
    </source>
</reference>
<keyword evidence="10" id="KW-1185">Reference proteome</keyword>
<evidence type="ECO:0000256" key="4">
    <source>
        <dbReference type="ARBA" id="ARBA00019232"/>
    </source>
</evidence>
<keyword evidence="5 7" id="KW-0378">Hydrolase</keyword>
<dbReference type="CDD" id="cd06530">
    <property type="entry name" value="S26_SPase_I"/>
    <property type="match status" value="2"/>
</dbReference>
<dbReference type="InterPro" id="IPR000223">
    <property type="entry name" value="Pept_S26A_signal_pept_1"/>
</dbReference>
<dbReference type="PROSITE" id="PS00760">
    <property type="entry name" value="SPASE_I_2"/>
    <property type="match status" value="1"/>
</dbReference>
<comment type="caution">
    <text evidence="7">Lacks conserved residue(s) required for the propagation of feature annotation.</text>
</comment>
<comment type="subcellular location">
    <subcellularLocation>
        <location evidence="7">Membrane</location>
        <topology evidence="7">Single-pass type II membrane protein</topology>
    </subcellularLocation>
</comment>
<dbReference type="InterPro" id="IPR019533">
    <property type="entry name" value="Peptidase_S26"/>
</dbReference>
<dbReference type="EC" id="3.4.21.89" evidence="3 7"/>
<dbReference type="SUPFAM" id="SSF51306">
    <property type="entry name" value="LexA/Signal peptidase"/>
    <property type="match status" value="1"/>
</dbReference>
<dbReference type="InterPro" id="IPR019757">
    <property type="entry name" value="Pept_S26A_signal_pept_1_Lys-AS"/>
</dbReference>
<dbReference type="GO" id="GO:0004252">
    <property type="term" value="F:serine-type endopeptidase activity"/>
    <property type="evidence" value="ECO:0007669"/>
    <property type="project" value="InterPro"/>
</dbReference>
<dbReference type="Gene3D" id="2.10.109.10">
    <property type="entry name" value="Umud Fragment, subunit A"/>
    <property type="match status" value="2"/>
</dbReference>
<dbReference type="PANTHER" id="PTHR43390:SF1">
    <property type="entry name" value="CHLOROPLAST PROCESSING PEPTIDASE"/>
    <property type="match status" value="1"/>
</dbReference>
<dbReference type="OrthoDB" id="9802919at2"/>
<dbReference type="Proteomes" id="UP000249239">
    <property type="component" value="Unassembled WGS sequence"/>
</dbReference>
<keyword evidence="7" id="KW-0645">Protease</keyword>
<dbReference type="GO" id="GO:0006465">
    <property type="term" value="P:signal peptide processing"/>
    <property type="evidence" value="ECO:0007669"/>
    <property type="project" value="InterPro"/>
</dbReference>
<feature type="domain" description="Peptidase S26" evidence="8">
    <location>
        <begin position="349"/>
        <end position="384"/>
    </location>
</feature>
<comment type="similarity">
    <text evidence="2 7">Belongs to the peptidase S26 family.</text>
</comment>
<dbReference type="PRINTS" id="PR00727">
    <property type="entry name" value="LEADERPTASE"/>
</dbReference>
<feature type="domain" description="Peptidase S26" evidence="8">
    <location>
        <begin position="63"/>
        <end position="223"/>
    </location>
</feature>
<dbReference type="PANTHER" id="PTHR43390">
    <property type="entry name" value="SIGNAL PEPTIDASE I"/>
    <property type="match status" value="1"/>
</dbReference>
<dbReference type="EMBL" id="QKZK01000035">
    <property type="protein sequence ID" value="PZX11868.1"/>
    <property type="molecule type" value="Genomic_DNA"/>
</dbReference>
<dbReference type="Pfam" id="PF10502">
    <property type="entry name" value="Peptidase_S26"/>
    <property type="match status" value="2"/>
</dbReference>
<feature type="transmembrane region" description="Helical" evidence="7">
    <location>
        <begin position="60"/>
        <end position="82"/>
    </location>
</feature>
<evidence type="ECO:0000256" key="6">
    <source>
        <dbReference type="PIRSR" id="PIRSR600223-1"/>
    </source>
</evidence>
<keyword evidence="7" id="KW-0472">Membrane</keyword>
<accession>A0A2W7MV61</accession>
<comment type="catalytic activity">
    <reaction evidence="1 7">
        <text>Cleavage of hydrophobic, N-terminal signal or leader sequences from secreted and periplasmic proteins.</text>
        <dbReference type="EC" id="3.4.21.89"/>
    </reaction>
</comment>
<evidence type="ECO:0000256" key="7">
    <source>
        <dbReference type="RuleBase" id="RU362042"/>
    </source>
</evidence>
<evidence type="ECO:0000259" key="8">
    <source>
        <dbReference type="Pfam" id="PF10502"/>
    </source>
</evidence>
<dbReference type="AlphaFoldDB" id="A0A2W7MV61"/>
<evidence type="ECO:0000256" key="5">
    <source>
        <dbReference type="ARBA" id="ARBA00022801"/>
    </source>
</evidence>
<evidence type="ECO:0000256" key="1">
    <source>
        <dbReference type="ARBA" id="ARBA00000677"/>
    </source>
</evidence>
<gene>
    <name evidence="9" type="ORF">LX69_03014</name>
</gene>
<evidence type="ECO:0000313" key="10">
    <source>
        <dbReference type="Proteomes" id="UP000249239"/>
    </source>
</evidence>
<dbReference type="NCBIfam" id="TIGR02227">
    <property type="entry name" value="sigpep_I_bact"/>
    <property type="match status" value="1"/>
</dbReference>
<feature type="transmembrane region" description="Helical" evidence="7">
    <location>
        <begin position="6"/>
        <end position="39"/>
    </location>
</feature>
<protein>
    <recommendedName>
        <fullName evidence="4 7">Signal peptidase I</fullName>
        <ecNumber evidence="3 7">3.4.21.89</ecNumber>
    </recommendedName>
</protein>
<name>A0A2W7MV61_9BACT</name>
<organism evidence="9 10">
    <name type="scientific">Breznakibacter xylanolyticus</name>
    <dbReference type="NCBI Taxonomy" id="990"/>
    <lineage>
        <taxon>Bacteria</taxon>
        <taxon>Pseudomonadati</taxon>
        <taxon>Bacteroidota</taxon>
        <taxon>Bacteroidia</taxon>
        <taxon>Marinilabiliales</taxon>
        <taxon>Marinilabiliaceae</taxon>
        <taxon>Breznakibacter</taxon>
    </lineage>
</organism>